<evidence type="ECO:0000256" key="7">
    <source>
        <dbReference type="SAM" id="Phobius"/>
    </source>
</evidence>
<gene>
    <name evidence="9" type="ORF">QE152_g9014</name>
</gene>
<feature type="transmembrane region" description="Helical" evidence="7">
    <location>
        <begin position="521"/>
        <end position="542"/>
    </location>
</feature>
<keyword evidence="4" id="KW-0067">ATP-binding</keyword>
<feature type="transmembrane region" description="Helical" evidence="7">
    <location>
        <begin position="589"/>
        <end position="609"/>
    </location>
</feature>
<organism evidence="9 10">
    <name type="scientific">Popillia japonica</name>
    <name type="common">Japanese beetle</name>
    <dbReference type="NCBI Taxonomy" id="7064"/>
    <lineage>
        <taxon>Eukaryota</taxon>
        <taxon>Metazoa</taxon>
        <taxon>Ecdysozoa</taxon>
        <taxon>Arthropoda</taxon>
        <taxon>Hexapoda</taxon>
        <taxon>Insecta</taxon>
        <taxon>Pterygota</taxon>
        <taxon>Neoptera</taxon>
        <taxon>Endopterygota</taxon>
        <taxon>Coleoptera</taxon>
        <taxon>Polyphaga</taxon>
        <taxon>Scarabaeiformia</taxon>
        <taxon>Scarabaeidae</taxon>
        <taxon>Rutelinae</taxon>
        <taxon>Popillia</taxon>
    </lineage>
</organism>
<comment type="caution">
    <text evidence="9">The sequence shown here is derived from an EMBL/GenBank/DDBJ whole genome shotgun (WGS) entry which is preliminary data.</text>
</comment>
<dbReference type="PANTHER" id="PTHR19229:SF250">
    <property type="entry name" value="ABC TRANSPORTER DOMAIN-CONTAINING PROTEIN-RELATED"/>
    <property type="match status" value="1"/>
</dbReference>
<dbReference type="PANTHER" id="PTHR19229">
    <property type="entry name" value="ATP-BINDING CASSETTE TRANSPORTER SUBFAMILY A ABCA"/>
    <property type="match status" value="1"/>
</dbReference>
<dbReference type="InterPro" id="IPR003439">
    <property type="entry name" value="ABC_transporter-like_ATP-bd"/>
</dbReference>
<dbReference type="SUPFAM" id="SSF52540">
    <property type="entry name" value="P-loop containing nucleoside triphosphate hydrolases"/>
    <property type="match status" value="1"/>
</dbReference>
<reference evidence="9 10" key="1">
    <citation type="journal article" date="2024" name="BMC Genomics">
        <title>De novo assembly and annotation of Popillia japonica's genome with initial clues to its potential as an invasive pest.</title>
        <authorList>
            <person name="Cucini C."/>
            <person name="Boschi S."/>
            <person name="Funari R."/>
            <person name="Cardaioli E."/>
            <person name="Iannotti N."/>
            <person name="Marturano G."/>
            <person name="Paoli F."/>
            <person name="Bruttini M."/>
            <person name="Carapelli A."/>
            <person name="Frati F."/>
            <person name="Nardi F."/>
        </authorList>
    </citation>
    <scope>NUCLEOTIDE SEQUENCE [LARGE SCALE GENOMIC DNA]</scope>
    <source>
        <strain evidence="9">DMR45628</strain>
    </source>
</reference>
<sequence>MVLRVVRGGLNSFEATISGIMDGATNVTDRVRRLVEEFRKSMLTGIPEIGLPILDPLTIERIDLNITNKQLTLIGFVEDVTVKHLSKFRLDHIYYKFPQSILELNITFSHLDIRGYYDIDGEVGNTFKFYGQGKFWLGLYGLSIATTSKIRITSTSNPPFYVDSMEIIPKLQKLENNFDGLMNNTSTGDTFNKAISRLAPIALDTLWPDIQTKVSKILLSIINEKIRDLRFSRIMTHVTNMFKINFNQVALFVMSHGKQIEHTARTYPSFNIAIKLPPFGIIQWSPCSNPVLESIMKNVVKRLKVEEECFNNSRILRSELQITENLKPVGVQFDDSSANQKNLGKRIGITLSDSFNAEVMFLTETWLDSSIADSELFGASFNVFRRDRRFAEKPFLYYYYWRTSVLFPADEVAGPRDPDDEYGALPHYYEYGFLTLQHALAEEVIKSKSDKQIPVIQMQRFPYPAWKSSEKLNSSIDIVVLMLTFGFIFINGNTIRSVAIEKESQIKEIMKIMGLTSWIHWTTWFLTAFIVSLIPIIIIIILLKTRVVNGANESLFPLTNPLILLLFFLSFSCATIAFAFAVSVFFSRAITASIVGVILYIASSFPYFLTKHSSRQDKIGVCFLSNTAFGHGLKVIASYESLRESLTLSTMFSTLQPDKLSIGFICFLLIVDAAVYMLIALYVEAVFPGEYGLPKVWYFPFTKSFWCNSSGKNENVIENESVVHNESQYELPPSDAKIGIKLLNICKKYGKNKVVLGDISLNILEGEITVLLGHRGAGKTTTASILTGILPATNGTALIDGCNVHTDIRKVRGKLGFCPQRNVLWDNLTVRQHLYFFAKLKGLREPELSSDIDNNLKLFGLYKKRKTRAVRLSKEVKRKLCVGIALSGKSPICIFDEPTSDIDPASMKQLWGIIQSQKEGRTIFFTTSSVEEADYLGDRIAILTHGCLQCFGSSSFLKRYYGSGYRLSITKSPAANVDRITRTLQRYISSVQVERENEKELTYILPENETAVFEKLLRELENTDNGLGIESFSIYLATMEELFQKVGIDYGGVDDEQYAGSVSDYILTNNKYFHEARVSGFDYTLINCWLCL</sequence>
<dbReference type="Pfam" id="PF00005">
    <property type="entry name" value="ABC_tran"/>
    <property type="match status" value="1"/>
</dbReference>
<dbReference type="SMART" id="SM00700">
    <property type="entry name" value="JHBP"/>
    <property type="match status" value="1"/>
</dbReference>
<dbReference type="InterPro" id="IPR027417">
    <property type="entry name" value="P-loop_NTPase"/>
</dbReference>
<dbReference type="SMART" id="SM00382">
    <property type="entry name" value="AAA"/>
    <property type="match status" value="1"/>
</dbReference>
<dbReference type="FunFam" id="3.40.50.300:FF:002275">
    <property type="entry name" value="ATP-binding cassette, subfamily A (ABC1), member 16"/>
    <property type="match status" value="1"/>
</dbReference>
<dbReference type="Proteomes" id="UP001458880">
    <property type="component" value="Unassembled WGS sequence"/>
</dbReference>
<keyword evidence="10" id="KW-1185">Reference proteome</keyword>
<dbReference type="GO" id="GO:0140359">
    <property type="term" value="F:ABC-type transporter activity"/>
    <property type="evidence" value="ECO:0007669"/>
    <property type="project" value="InterPro"/>
</dbReference>
<evidence type="ECO:0000256" key="5">
    <source>
        <dbReference type="ARBA" id="ARBA00022989"/>
    </source>
</evidence>
<dbReference type="GO" id="GO:0016887">
    <property type="term" value="F:ATP hydrolysis activity"/>
    <property type="evidence" value="ECO:0007669"/>
    <property type="project" value="InterPro"/>
</dbReference>
<feature type="domain" description="ABC transporter" evidence="8">
    <location>
        <begin position="740"/>
        <end position="970"/>
    </location>
</feature>
<evidence type="ECO:0000256" key="3">
    <source>
        <dbReference type="ARBA" id="ARBA00022741"/>
    </source>
</evidence>
<keyword evidence="5 7" id="KW-1133">Transmembrane helix</keyword>
<evidence type="ECO:0000256" key="4">
    <source>
        <dbReference type="ARBA" id="ARBA00022840"/>
    </source>
</evidence>
<dbReference type="Pfam" id="PF12698">
    <property type="entry name" value="ABC2_membrane_3"/>
    <property type="match status" value="1"/>
</dbReference>
<feature type="transmembrane region" description="Helical" evidence="7">
    <location>
        <begin position="660"/>
        <end position="683"/>
    </location>
</feature>
<accession>A0AAW1M0C2</accession>
<evidence type="ECO:0000256" key="2">
    <source>
        <dbReference type="ARBA" id="ARBA00022692"/>
    </source>
</evidence>
<evidence type="ECO:0000313" key="10">
    <source>
        <dbReference type="Proteomes" id="UP001458880"/>
    </source>
</evidence>
<dbReference type="InterPro" id="IPR013525">
    <property type="entry name" value="ABC2_TM"/>
</dbReference>
<keyword evidence="3" id="KW-0547">Nucleotide-binding</keyword>
<dbReference type="InterPro" id="IPR010562">
    <property type="entry name" value="Haemolymph_juvenile_hormone-bd"/>
</dbReference>
<protein>
    <submittedName>
        <fullName evidence="9">Hemolymph juvenile hormone binding protein (JHBP)</fullName>
    </submittedName>
</protein>
<comment type="subcellular location">
    <subcellularLocation>
        <location evidence="1">Membrane</location>
        <topology evidence="1">Multi-pass membrane protein</topology>
    </subcellularLocation>
</comment>
<dbReference type="AlphaFoldDB" id="A0AAW1M0C2"/>
<dbReference type="InterPro" id="IPR038606">
    <property type="entry name" value="To_sf"/>
</dbReference>
<evidence type="ECO:0000256" key="1">
    <source>
        <dbReference type="ARBA" id="ARBA00004141"/>
    </source>
</evidence>
<keyword evidence="6 7" id="KW-0472">Membrane</keyword>
<dbReference type="InterPro" id="IPR003593">
    <property type="entry name" value="AAA+_ATPase"/>
</dbReference>
<name>A0AAW1M0C2_POPJA</name>
<dbReference type="Gene3D" id="3.40.50.300">
    <property type="entry name" value="P-loop containing nucleotide triphosphate hydrolases"/>
    <property type="match status" value="1"/>
</dbReference>
<evidence type="ECO:0000313" key="9">
    <source>
        <dbReference type="EMBL" id="KAK9739400.1"/>
    </source>
</evidence>
<dbReference type="Gene3D" id="3.15.10.30">
    <property type="entry name" value="Haemolymph juvenile hormone binding protein"/>
    <property type="match status" value="1"/>
</dbReference>
<dbReference type="GO" id="GO:0005524">
    <property type="term" value="F:ATP binding"/>
    <property type="evidence" value="ECO:0007669"/>
    <property type="project" value="UniProtKB-KW"/>
</dbReference>
<dbReference type="InterPro" id="IPR026082">
    <property type="entry name" value="ABCA"/>
</dbReference>
<dbReference type="Pfam" id="PF06585">
    <property type="entry name" value="JHBP"/>
    <property type="match status" value="1"/>
</dbReference>
<evidence type="ECO:0000259" key="8">
    <source>
        <dbReference type="PROSITE" id="PS50893"/>
    </source>
</evidence>
<dbReference type="EMBL" id="JASPKY010000075">
    <property type="protein sequence ID" value="KAK9739400.1"/>
    <property type="molecule type" value="Genomic_DNA"/>
</dbReference>
<evidence type="ECO:0000256" key="6">
    <source>
        <dbReference type="ARBA" id="ARBA00023136"/>
    </source>
</evidence>
<feature type="transmembrane region" description="Helical" evidence="7">
    <location>
        <begin position="562"/>
        <end position="582"/>
    </location>
</feature>
<dbReference type="GO" id="GO:0005319">
    <property type="term" value="F:lipid transporter activity"/>
    <property type="evidence" value="ECO:0007669"/>
    <property type="project" value="TreeGrafter"/>
</dbReference>
<dbReference type="CDD" id="cd03263">
    <property type="entry name" value="ABC_subfamily_A"/>
    <property type="match status" value="1"/>
</dbReference>
<keyword evidence="2 7" id="KW-0812">Transmembrane</keyword>
<proteinExistence type="predicted"/>
<dbReference type="GO" id="GO:0016020">
    <property type="term" value="C:membrane"/>
    <property type="evidence" value="ECO:0007669"/>
    <property type="project" value="UniProtKB-SubCell"/>
</dbReference>
<dbReference type="PROSITE" id="PS50893">
    <property type="entry name" value="ABC_TRANSPORTER_2"/>
    <property type="match status" value="1"/>
</dbReference>